<comment type="caution">
    <text evidence="2">The sequence shown here is derived from an EMBL/GenBank/DDBJ whole genome shotgun (WGS) entry which is preliminary data.</text>
</comment>
<reference evidence="2 3" key="1">
    <citation type="submission" date="2016-08" db="EMBL/GenBank/DDBJ databases">
        <title>Genomes of anaerobic fungi encode conserved fungal cellulosomes for biomass hydrolysis.</title>
        <authorList>
            <consortium name="DOE Joint Genome Institute"/>
            <person name="Haitjema C.H."/>
            <person name="Gilmore S.P."/>
            <person name="Henske J.K."/>
            <person name="Solomon K.V."/>
            <person name="De Groot R."/>
            <person name="Kuo A."/>
            <person name="Mondo S.J."/>
            <person name="Salamov A.A."/>
            <person name="Labutti K."/>
            <person name="Zhao Z."/>
            <person name="Chiniquy J."/>
            <person name="Barry K."/>
            <person name="Brewer H.M."/>
            <person name="Purvine S.O."/>
            <person name="Wright A.T."/>
            <person name="Boxma B."/>
            <person name="Van Alen T."/>
            <person name="Hackstein J.H."/>
            <person name="Baker S.E."/>
            <person name="Grigoriev I.V."/>
            <person name="O'Malley M.A."/>
        </authorList>
    </citation>
    <scope>NUCLEOTIDE SEQUENCE [LARGE SCALE GENOMIC DNA]</scope>
    <source>
        <strain evidence="3">finn</strain>
    </source>
</reference>
<dbReference type="OrthoDB" id="2099666at2759"/>
<evidence type="ECO:0000259" key="1">
    <source>
        <dbReference type="Pfam" id="PF08670"/>
    </source>
</evidence>
<gene>
    <name evidence="2" type="ORF">BCR36DRAFT_584322</name>
</gene>
<dbReference type="EMBL" id="MCFH01000027">
    <property type="protein sequence ID" value="ORX48403.1"/>
    <property type="molecule type" value="Genomic_DNA"/>
</dbReference>
<proteinExistence type="predicted"/>
<dbReference type="InterPro" id="IPR013978">
    <property type="entry name" value="MEKHLA"/>
</dbReference>
<dbReference type="Pfam" id="PF08670">
    <property type="entry name" value="MEKHLA"/>
    <property type="match status" value="1"/>
</dbReference>
<dbReference type="Proteomes" id="UP000193719">
    <property type="component" value="Unassembled WGS sequence"/>
</dbReference>
<dbReference type="AlphaFoldDB" id="A0A1Y1V6L7"/>
<evidence type="ECO:0000313" key="2">
    <source>
        <dbReference type="EMBL" id="ORX48403.1"/>
    </source>
</evidence>
<name>A0A1Y1V6L7_9FUNG</name>
<keyword evidence="3" id="KW-1185">Reference proteome</keyword>
<reference evidence="2 3" key="2">
    <citation type="submission" date="2016-08" db="EMBL/GenBank/DDBJ databases">
        <title>Pervasive Adenine N6-methylation of Active Genes in Fungi.</title>
        <authorList>
            <consortium name="DOE Joint Genome Institute"/>
            <person name="Mondo S.J."/>
            <person name="Dannebaum R.O."/>
            <person name="Kuo R.C."/>
            <person name="Labutti K."/>
            <person name="Haridas S."/>
            <person name="Kuo A."/>
            <person name="Salamov A."/>
            <person name="Ahrendt S.R."/>
            <person name="Lipzen A."/>
            <person name="Sullivan W."/>
            <person name="Andreopoulos W.B."/>
            <person name="Clum A."/>
            <person name="Lindquist E."/>
            <person name="Daum C."/>
            <person name="Ramamoorthy G.K."/>
            <person name="Gryganskyi A."/>
            <person name="Culley D."/>
            <person name="Magnuson J.K."/>
            <person name="James T.Y."/>
            <person name="O'Malley M.A."/>
            <person name="Stajich J.E."/>
            <person name="Spatafora J.W."/>
            <person name="Visel A."/>
            <person name="Grigoriev I.V."/>
        </authorList>
    </citation>
    <scope>NUCLEOTIDE SEQUENCE [LARGE SCALE GENOMIC DNA]</scope>
    <source>
        <strain evidence="3">finn</strain>
    </source>
</reference>
<protein>
    <submittedName>
        <fullName evidence="2">MEKHLA domain protein</fullName>
    </submittedName>
</protein>
<evidence type="ECO:0000313" key="3">
    <source>
        <dbReference type="Proteomes" id="UP000193719"/>
    </source>
</evidence>
<feature type="domain" description="MEKHLA" evidence="1">
    <location>
        <begin position="16"/>
        <end position="167"/>
    </location>
</feature>
<organism evidence="2 3">
    <name type="scientific">Piromyces finnis</name>
    <dbReference type="NCBI Taxonomy" id="1754191"/>
    <lineage>
        <taxon>Eukaryota</taxon>
        <taxon>Fungi</taxon>
        <taxon>Fungi incertae sedis</taxon>
        <taxon>Chytridiomycota</taxon>
        <taxon>Chytridiomycota incertae sedis</taxon>
        <taxon>Neocallimastigomycetes</taxon>
        <taxon>Neocallimastigales</taxon>
        <taxon>Neocallimastigaceae</taxon>
        <taxon>Piromyces</taxon>
    </lineage>
</organism>
<accession>A0A1Y1V6L7</accession>
<sequence>MENNSKKWYLEPNMVNHLNIILSSYKKYVGEDLFIRMTTEEQEKLKKCTNPTELAEFYYNCSIALVSHDGTPSKGDDPIFNYGNKYALTKFGYNIDEWCKLPSKYSAEQKEQEERDILLKETEEKGFAKEYNMRRISKTGDIFYAKECIVWNLVNSEGQLVGQAATF</sequence>